<dbReference type="Pfam" id="PF00255">
    <property type="entry name" value="GSHPx"/>
    <property type="match status" value="1"/>
</dbReference>
<dbReference type="InterPro" id="IPR036249">
    <property type="entry name" value="Thioredoxin-like_sf"/>
</dbReference>
<sequence length="204" mass="23116">MILLKGQLLGVALLGLLVHTSGKKVSCFMDHSGKSVYDFNATNIYGNETIEFSKYQGSVLAIINLQEPGGTAEEILNGIKWVRPGGGYVPQFQMFEKIDVNGNKEHPLYTYMKSVCGPTSDTFEDLLFYSPLRVSDVRWNFEIFVVDKTGRLLYRYSPDHDLSMIREDIRKLLFKVEVNDAQVNKGNIALHEAQEELSNEINPY</sequence>
<evidence type="ECO:0000256" key="1">
    <source>
        <dbReference type="ARBA" id="ARBA00006926"/>
    </source>
</evidence>
<name>A0ABY7DFK1_MYAAR</name>
<evidence type="ECO:0000313" key="5">
    <source>
        <dbReference type="EMBL" id="WAQ95756.1"/>
    </source>
</evidence>
<dbReference type="Gene3D" id="3.40.30.10">
    <property type="entry name" value="Glutaredoxin"/>
    <property type="match status" value="1"/>
</dbReference>
<keyword evidence="6" id="KW-1185">Reference proteome</keyword>
<reference evidence="5" key="1">
    <citation type="submission" date="2022-11" db="EMBL/GenBank/DDBJ databases">
        <title>Centuries of genome instability and evolution in soft-shell clam transmissible cancer (bioRxiv).</title>
        <authorList>
            <person name="Hart S.F.M."/>
            <person name="Yonemitsu M.A."/>
            <person name="Giersch R.M."/>
            <person name="Beal B.F."/>
            <person name="Arriagada G."/>
            <person name="Davis B.W."/>
            <person name="Ostrander E.A."/>
            <person name="Goff S.P."/>
            <person name="Metzger M.J."/>
        </authorList>
    </citation>
    <scope>NUCLEOTIDE SEQUENCE</scope>
    <source>
        <strain evidence="5">MELC-2E11</strain>
        <tissue evidence="5">Siphon/mantle</tissue>
    </source>
</reference>
<dbReference type="PROSITE" id="PS51355">
    <property type="entry name" value="GLUTATHIONE_PEROXID_3"/>
    <property type="match status" value="1"/>
</dbReference>
<evidence type="ECO:0000313" key="6">
    <source>
        <dbReference type="Proteomes" id="UP001164746"/>
    </source>
</evidence>
<protein>
    <submittedName>
        <fullName evidence="5">GPX3-like protein</fullName>
    </submittedName>
</protein>
<gene>
    <name evidence="5" type="ORF">MAR_028446</name>
</gene>
<dbReference type="InterPro" id="IPR000889">
    <property type="entry name" value="Glutathione_peroxidase"/>
</dbReference>
<proteinExistence type="inferred from homology"/>
<feature type="signal peptide" evidence="4">
    <location>
        <begin position="1"/>
        <end position="22"/>
    </location>
</feature>
<organism evidence="5 6">
    <name type="scientific">Mya arenaria</name>
    <name type="common">Soft-shell clam</name>
    <dbReference type="NCBI Taxonomy" id="6604"/>
    <lineage>
        <taxon>Eukaryota</taxon>
        <taxon>Metazoa</taxon>
        <taxon>Spiralia</taxon>
        <taxon>Lophotrochozoa</taxon>
        <taxon>Mollusca</taxon>
        <taxon>Bivalvia</taxon>
        <taxon>Autobranchia</taxon>
        <taxon>Heteroconchia</taxon>
        <taxon>Euheterodonta</taxon>
        <taxon>Imparidentia</taxon>
        <taxon>Neoheterodontei</taxon>
        <taxon>Myida</taxon>
        <taxon>Myoidea</taxon>
        <taxon>Myidae</taxon>
        <taxon>Mya</taxon>
    </lineage>
</organism>
<keyword evidence="2" id="KW-0575">Peroxidase</keyword>
<keyword evidence="4" id="KW-0732">Signal</keyword>
<evidence type="ECO:0000256" key="2">
    <source>
        <dbReference type="ARBA" id="ARBA00022559"/>
    </source>
</evidence>
<evidence type="ECO:0000256" key="4">
    <source>
        <dbReference type="SAM" id="SignalP"/>
    </source>
</evidence>
<dbReference type="SUPFAM" id="SSF52833">
    <property type="entry name" value="Thioredoxin-like"/>
    <property type="match status" value="1"/>
</dbReference>
<keyword evidence="3" id="KW-0560">Oxidoreductase</keyword>
<dbReference type="Proteomes" id="UP001164746">
    <property type="component" value="Chromosome 2"/>
</dbReference>
<evidence type="ECO:0000256" key="3">
    <source>
        <dbReference type="ARBA" id="ARBA00023002"/>
    </source>
</evidence>
<accession>A0ABY7DFK1</accession>
<feature type="chain" id="PRO_5047234175" evidence="4">
    <location>
        <begin position="23"/>
        <end position="204"/>
    </location>
</feature>
<dbReference type="PANTHER" id="PTHR11592:SF78">
    <property type="entry name" value="GLUTATHIONE PEROXIDASE"/>
    <property type="match status" value="1"/>
</dbReference>
<dbReference type="EMBL" id="CP111013">
    <property type="protein sequence ID" value="WAQ95756.1"/>
    <property type="molecule type" value="Genomic_DNA"/>
</dbReference>
<comment type="similarity">
    <text evidence="1">Belongs to the glutathione peroxidase family.</text>
</comment>
<dbReference type="PANTHER" id="PTHR11592">
    <property type="entry name" value="GLUTATHIONE PEROXIDASE"/>
    <property type="match status" value="1"/>
</dbReference>